<comment type="caution">
    <text evidence="1">The sequence shown here is derived from an EMBL/GenBank/DDBJ whole genome shotgun (WGS) entry which is preliminary data.</text>
</comment>
<gene>
    <name evidence="1" type="ORF">PsorP6_005849</name>
</gene>
<accession>A0ACC0W700</accession>
<protein>
    <submittedName>
        <fullName evidence="1">Uncharacterized protein</fullName>
    </submittedName>
</protein>
<name>A0ACC0W700_9STRA</name>
<proteinExistence type="predicted"/>
<sequence>MDLGESLLARLSSLFHQDPLIDEVGLLFDIKQNDLTAETAFFLENHKLGVAFVAGTSLFLAARAKFQSFNAQLQQEATELIQSEDTRAQLLHCTRAILLINADFYTAWNTRKVFVTRRWLDAQDEMRFTDLVFALHPKSIDTWAYRRWLAARLCETLSGDDVGVFYAQQIKVSSRLAELKPRNYHAWSYRHWIVSRLPLMLLLKELDSMQTWCKTHISDHSGWNHRQHTLNELAKRYQGANTLGKPMHDLFCAEYKFVSKILSLYSTHEALWCHRRYVMQCLLKQPLREETKDTSFLLVLVSQVTSTLLDANPKPVEPTALRQSWDDTLKTLSNGRVEYSSVSLFLSEIEVSWKCGTPFARRYAGWCLARLRVYLRGRQNIGESVHDIALSNKLSSLASTLQRVLVEDSVLERLWQCTN</sequence>
<evidence type="ECO:0000313" key="2">
    <source>
        <dbReference type="Proteomes" id="UP001163321"/>
    </source>
</evidence>
<dbReference type="EMBL" id="CM047583">
    <property type="protein sequence ID" value="KAI9913888.1"/>
    <property type="molecule type" value="Genomic_DNA"/>
</dbReference>
<reference evidence="1 2" key="1">
    <citation type="journal article" date="2022" name="bioRxiv">
        <title>The genome of the oomycete Peronosclerospora sorghi, a cosmopolitan pathogen of maize and sorghum, is inflated with dispersed pseudogenes.</title>
        <authorList>
            <person name="Fletcher K."/>
            <person name="Martin F."/>
            <person name="Isakeit T."/>
            <person name="Cavanaugh K."/>
            <person name="Magill C."/>
            <person name="Michelmore R."/>
        </authorList>
    </citation>
    <scope>NUCLEOTIDE SEQUENCE [LARGE SCALE GENOMIC DNA]</scope>
    <source>
        <strain evidence="1">P6</strain>
    </source>
</reference>
<organism evidence="1 2">
    <name type="scientific">Peronosclerospora sorghi</name>
    <dbReference type="NCBI Taxonomy" id="230839"/>
    <lineage>
        <taxon>Eukaryota</taxon>
        <taxon>Sar</taxon>
        <taxon>Stramenopiles</taxon>
        <taxon>Oomycota</taxon>
        <taxon>Peronosporomycetes</taxon>
        <taxon>Peronosporales</taxon>
        <taxon>Peronosporaceae</taxon>
        <taxon>Peronosclerospora</taxon>
    </lineage>
</organism>
<keyword evidence="2" id="KW-1185">Reference proteome</keyword>
<dbReference type="Proteomes" id="UP001163321">
    <property type="component" value="Chromosome 4"/>
</dbReference>
<evidence type="ECO:0000313" key="1">
    <source>
        <dbReference type="EMBL" id="KAI9913888.1"/>
    </source>
</evidence>